<keyword evidence="1" id="KW-0614">Plasmid</keyword>
<keyword evidence="2" id="KW-1185">Reference proteome</keyword>
<organism evidence="1 2">
    <name type="scientific">Haloterrigena salifodinae</name>
    <dbReference type="NCBI Taxonomy" id="2675099"/>
    <lineage>
        <taxon>Archaea</taxon>
        <taxon>Methanobacteriati</taxon>
        <taxon>Methanobacteriota</taxon>
        <taxon>Stenosarchaea group</taxon>
        <taxon>Halobacteria</taxon>
        <taxon>Halobacteriales</taxon>
        <taxon>Natrialbaceae</taxon>
        <taxon>Haloterrigena</taxon>
    </lineage>
</organism>
<gene>
    <name evidence="1" type="ORF">JMJ58_20995</name>
</gene>
<geneLocation type="plasmid" evidence="1 2">
    <name>pHTS138</name>
</geneLocation>
<dbReference type="OrthoDB" id="346224at2157"/>
<name>A0A8T8E6D5_9EURY</name>
<dbReference type="Proteomes" id="UP000637819">
    <property type="component" value="Plasmid pHTS138"/>
</dbReference>
<dbReference type="AlphaFoldDB" id="A0A8T8E6D5"/>
<dbReference type="KEGG" id="hsal:JMJ58_20995"/>
<accession>A0A8T8E6D5</accession>
<sequence>MSNDPNLLFFRDEYTNAEMASRIRTKDFRTDSHQHVESILEKAGLSHDVILENRKSDFLSKIKGRVDSEEYRSFLKDMFEQFGEKGDRVNLQFYRVDGLSYQSLVNKLEAEQEPEPEPEALADGGGSQYSSLISDYQTHEDSIVDIQFELTDHPDDFELTDEGFVVDNDGNRVDLSELDLDLDDYQRFVQTNEYTIEVRAYTDADLIAISNSKASNKLQKAIYQSVKRWGNASANNDGFHLRETELLLIQNLFDGENSGLDYGGFLDKNLKTAKYRGDRHETLSRSEVLTPARERGQITQVRFYHRYNDGTNTRLVQVRVYRDAHISTSKPTRPDFVNGVKDHIVTALDNREYLKPYDELIDEFIDARSRDQLYDGEAAYRSNKMQAFSSLVDQYIADDTYDESESQVYEAVIANIGIKLAQLDLDDSQYPTVSQANDRPQRENDLKEFFEDYCDYELHSTLPDFDQLWRHLEHVINRRHQSPVDIIETAEQDYAL</sequence>
<proteinExistence type="predicted"/>
<dbReference type="EMBL" id="CP069189">
    <property type="protein sequence ID" value="QRV17435.1"/>
    <property type="molecule type" value="Genomic_DNA"/>
</dbReference>
<evidence type="ECO:0000313" key="1">
    <source>
        <dbReference type="EMBL" id="QRV17435.1"/>
    </source>
</evidence>
<dbReference type="GeneID" id="62877657"/>
<protein>
    <submittedName>
        <fullName evidence="1">Uncharacterized protein</fullName>
    </submittedName>
</protein>
<evidence type="ECO:0000313" key="2">
    <source>
        <dbReference type="Proteomes" id="UP000637819"/>
    </source>
</evidence>
<dbReference type="RefSeq" id="WP_204749470.1">
    <property type="nucleotide sequence ID" value="NZ_CP069189.1"/>
</dbReference>
<reference evidence="1 2" key="1">
    <citation type="submission" date="2021-01" db="EMBL/GenBank/DDBJ databases">
        <title>Genome Sequence and Methylation Pattern of Haloterrigena salifodinae BOL5-1, An Extremely Halophilic Archaeon from a Bolivian Salt Mine.</title>
        <authorList>
            <person name="DasSarma P."/>
            <person name="Anton B.P."/>
            <person name="DasSarma S.L."/>
            <person name="von Ehrenheim H.A.L."/>
            <person name="Martinez F.L."/>
            <person name="Guzman D."/>
            <person name="Roberts R.J."/>
            <person name="DasSarma S."/>
        </authorList>
    </citation>
    <scope>NUCLEOTIDE SEQUENCE [LARGE SCALE GENOMIC DNA]</scope>
    <source>
        <strain evidence="1 2">BOL5-1</strain>
        <plasmid evidence="1 2">pHTS138</plasmid>
    </source>
</reference>